<name>A0A452HG84_9SAUR</name>
<evidence type="ECO:0000313" key="6">
    <source>
        <dbReference type="Ensembl" id="ENSGAGP00000013866.1"/>
    </source>
</evidence>
<evidence type="ECO:0000313" key="7">
    <source>
        <dbReference type="Proteomes" id="UP000291020"/>
    </source>
</evidence>
<protein>
    <recommendedName>
        <fullName evidence="8">Beta-microseminoprotein</fullName>
    </recommendedName>
</protein>
<feature type="chain" id="PRO_5044604490" description="Beta-microseminoprotein" evidence="5">
    <location>
        <begin position="19"/>
        <end position="108"/>
    </location>
</feature>
<evidence type="ECO:0000256" key="4">
    <source>
        <dbReference type="ARBA" id="ARBA00023157"/>
    </source>
</evidence>
<keyword evidence="7" id="KW-1185">Reference proteome</keyword>
<dbReference type="Gene3D" id="2.20.25.590">
    <property type="match status" value="1"/>
</dbReference>
<sequence length="108" mass="12151">MQMLGLLIIVVSVTLCDAQCWLKIIESDAQGCTDENGVLHEFNSKWTTKDCQSCSCSKERMQCCSLVSSPVDYDKEKCESIFYEETCSYKVVEKADPSKLCEVHSYVG</sequence>
<feature type="signal peptide" evidence="5">
    <location>
        <begin position="1"/>
        <end position="18"/>
    </location>
</feature>
<organism evidence="6 7">
    <name type="scientific">Gopherus agassizii</name>
    <name type="common">Agassiz's desert tortoise</name>
    <dbReference type="NCBI Taxonomy" id="38772"/>
    <lineage>
        <taxon>Eukaryota</taxon>
        <taxon>Metazoa</taxon>
        <taxon>Chordata</taxon>
        <taxon>Craniata</taxon>
        <taxon>Vertebrata</taxon>
        <taxon>Euteleostomi</taxon>
        <taxon>Archelosauria</taxon>
        <taxon>Testudinata</taxon>
        <taxon>Testudines</taxon>
        <taxon>Cryptodira</taxon>
        <taxon>Durocryptodira</taxon>
        <taxon>Testudinoidea</taxon>
        <taxon>Testudinidae</taxon>
        <taxon>Gopherus</taxon>
    </lineage>
</organism>
<dbReference type="Proteomes" id="UP000291020">
    <property type="component" value="Unassembled WGS sequence"/>
</dbReference>
<reference evidence="6" key="2">
    <citation type="submission" date="2025-05" db="UniProtKB">
        <authorList>
            <consortium name="Ensembl"/>
        </authorList>
    </citation>
    <scope>IDENTIFICATION</scope>
</reference>
<keyword evidence="5" id="KW-0732">Signal</keyword>
<dbReference type="Pfam" id="PF05825">
    <property type="entry name" value="PSP94"/>
    <property type="match status" value="1"/>
</dbReference>
<reference evidence="7" key="1">
    <citation type="journal article" date="2017" name="PLoS ONE">
        <title>The Agassiz's desert tortoise genome provides a resource for the conservation of a threatened species.</title>
        <authorList>
            <person name="Tollis M."/>
            <person name="DeNardo D.F."/>
            <person name="Cornelius J.A."/>
            <person name="Dolby G.A."/>
            <person name="Edwards T."/>
            <person name="Henen B.T."/>
            <person name="Karl A.E."/>
            <person name="Murphy R.W."/>
            <person name="Kusumi K."/>
        </authorList>
    </citation>
    <scope>NUCLEOTIDE SEQUENCE [LARGE SCALE GENOMIC DNA]</scope>
</reference>
<evidence type="ECO:0000256" key="1">
    <source>
        <dbReference type="ARBA" id="ARBA00004613"/>
    </source>
</evidence>
<dbReference type="Ensembl" id="ENSGAGT00000015872.1">
    <property type="protein sequence ID" value="ENSGAGP00000013864.1"/>
    <property type="gene ID" value="ENSGAGG00000010560.1"/>
</dbReference>
<evidence type="ECO:0000256" key="5">
    <source>
        <dbReference type="SAM" id="SignalP"/>
    </source>
</evidence>
<keyword evidence="3" id="KW-0964">Secreted</keyword>
<evidence type="ECO:0008006" key="8">
    <source>
        <dbReference type="Google" id="ProtNLM"/>
    </source>
</evidence>
<accession>A0A452HG84</accession>
<dbReference type="AlphaFoldDB" id="A0A452HG84"/>
<dbReference type="PANTHER" id="PTHR10500:SF7">
    <property type="entry name" value="BETA-MICROSEMINOPROTEIN"/>
    <property type="match status" value="1"/>
</dbReference>
<dbReference type="PANTHER" id="PTHR10500">
    <property type="entry name" value="BETA-MICROSEMINOPROTEIN"/>
    <property type="match status" value="1"/>
</dbReference>
<evidence type="ECO:0000256" key="2">
    <source>
        <dbReference type="ARBA" id="ARBA00010352"/>
    </source>
</evidence>
<evidence type="ECO:0000256" key="3">
    <source>
        <dbReference type="ARBA" id="ARBA00022525"/>
    </source>
</evidence>
<dbReference type="Gene3D" id="2.10.70.10">
    <property type="entry name" value="Complement Module, domain 1"/>
    <property type="match status" value="1"/>
</dbReference>
<dbReference type="InterPro" id="IPR008735">
    <property type="entry name" value="PSP94"/>
</dbReference>
<proteinExistence type="inferred from homology"/>
<keyword evidence="4" id="KW-1015">Disulfide bond</keyword>
<comment type="similarity">
    <text evidence="2">Belongs to the beta-microseminoprotein family.</text>
</comment>
<dbReference type="GO" id="GO:0005576">
    <property type="term" value="C:extracellular region"/>
    <property type="evidence" value="ECO:0007669"/>
    <property type="project" value="UniProtKB-SubCell"/>
</dbReference>
<comment type="subcellular location">
    <subcellularLocation>
        <location evidence="1">Secreted</location>
    </subcellularLocation>
</comment>
<dbReference type="Ensembl" id="ENSGAGT00000015874.1">
    <property type="protein sequence ID" value="ENSGAGP00000013866.1"/>
    <property type="gene ID" value="ENSGAGG00000010560.1"/>
</dbReference>